<organism evidence="1 2">
    <name type="scientific">Paraphoma chrysanthemicola</name>
    <dbReference type="NCBI Taxonomy" id="798071"/>
    <lineage>
        <taxon>Eukaryota</taxon>
        <taxon>Fungi</taxon>
        <taxon>Dikarya</taxon>
        <taxon>Ascomycota</taxon>
        <taxon>Pezizomycotina</taxon>
        <taxon>Dothideomycetes</taxon>
        <taxon>Pleosporomycetidae</taxon>
        <taxon>Pleosporales</taxon>
        <taxon>Pleosporineae</taxon>
        <taxon>Phaeosphaeriaceae</taxon>
        <taxon>Paraphoma</taxon>
    </lineage>
</organism>
<evidence type="ECO:0000313" key="2">
    <source>
        <dbReference type="Proteomes" id="UP000813461"/>
    </source>
</evidence>
<gene>
    <name evidence="1" type="ORF">FB567DRAFT_238586</name>
</gene>
<proteinExistence type="predicted"/>
<dbReference type="Proteomes" id="UP000813461">
    <property type="component" value="Unassembled WGS sequence"/>
</dbReference>
<name>A0A8K0RD80_9PLEO</name>
<reference evidence="1" key="1">
    <citation type="journal article" date="2021" name="Nat. Commun.">
        <title>Genetic determinants of endophytism in the Arabidopsis root mycobiome.</title>
        <authorList>
            <person name="Mesny F."/>
            <person name="Miyauchi S."/>
            <person name="Thiergart T."/>
            <person name="Pickel B."/>
            <person name="Atanasova L."/>
            <person name="Karlsson M."/>
            <person name="Huettel B."/>
            <person name="Barry K.W."/>
            <person name="Haridas S."/>
            <person name="Chen C."/>
            <person name="Bauer D."/>
            <person name="Andreopoulos W."/>
            <person name="Pangilinan J."/>
            <person name="LaButti K."/>
            <person name="Riley R."/>
            <person name="Lipzen A."/>
            <person name="Clum A."/>
            <person name="Drula E."/>
            <person name="Henrissat B."/>
            <person name="Kohler A."/>
            <person name="Grigoriev I.V."/>
            <person name="Martin F.M."/>
            <person name="Hacquard S."/>
        </authorList>
    </citation>
    <scope>NUCLEOTIDE SEQUENCE</scope>
    <source>
        <strain evidence="1">MPI-SDFR-AT-0120</strain>
    </source>
</reference>
<accession>A0A8K0RD80</accession>
<dbReference type="AlphaFoldDB" id="A0A8K0RD80"/>
<keyword evidence="2" id="KW-1185">Reference proteome</keyword>
<dbReference type="OrthoDB" id="5409477at2759"/>
<dbReference type="EMBL" id="JAGMVJ010000003">
    <property type="protein sequence ID" value="KAH7092468.1"/>
    <property type="molecule type" value="Genomic_DNA"/>
</dbReference>
<comment type="caution">
    <text evidence="1">The sequence shown here is derived from an EMBL/GenBank/DDBJ whole genome shotgun (WGS) entry which is preliminary data.</text>
</comment>
<sequence length="116" mass="13027">MQSLDNYDVYMRYSGCPPIPPAKLSVLQSQIAEAHAEYKRGIDADWRVCVLRYPVVLEYFYCLIELKLPGVLDFNAIHEILDGGWSLSQGQSLSGPHVDHGFMGRGTRKEKGNAVK</sequence>
<protein>
    <submittedName>
        <fullName evidence="1">Uncharacterized protein</fullName>
    </submittedName>
</protein>
<evidence type="ECO:0000313" key="1">
    <source>
        <dbReference type="EMBL" id="KAH7092468.1"/>
    </source>
</evidence>